<feature type="transmembrane region" description="Helical" evidence="1">
    <location>
        <begin position="274"/>
        <end position="297"/>
    </location>
</feature>
<dbReference type="AlphaFoldDB" id="A0A1C5ITP9"/>
<feature type="transmembrane region" description="Helical" evidence="1">
    <location>
        <begin position="181"/>
        <end position="212"/>
    </location>
</feature>
<evidence type="ECO:0000313" key="3">
    <source>
        <dbReference type="Proteomes" id="UP000199360"/>
    </source>
</evidence>
<feature type="transmembrane region" description="Helical" evidence="1">
    <location>
        <begin position="304"/>
        <end position="327"/>
    </location>
</feature>
<keyword evidence="1" id="KW-1133">Transmembrane helix</keyword>
<reference evidence="3" key="1">
    <citation type="submission" date="2016-06" db="EMBL/GenBank/DDBJ databases">
        <authorList>
            <person name="Varghese N."/>
            <person name="Submissions Spin"/>
        </authorList>
    </citation>
    <scope>NUCLEOTIDE SEQUENCE [LARGE SCALE GENOMIC DNA]</scope>
    <source>
        <strain evidence="3">DSM 45647</strain>
    </source>
</reference>
<evidence type="ECO:0008006" key="4">
    <source>
        <dbReference type="Google" id="ProtNLM"/>
    </source>
</evidence>
<organism evidence="2 3">
    <name type="scientific">Micromonospora humi</name>
    <dbReference type="NCBI Taxonomy" id="745366"/>
    <lineage>
        <taxon>Bacteria</taxon>
        <taxon>Bacillati</taxon>
        <taxon>Actinomycetota</taxon>
        <taxon>Actinomycetes</taxon>
        <taxon>Micromonosporales</taxon>
        <taxon>Micromonosporaceae</taxon>
        <taxon>Micromonospora</taxon>
    </lineage>
</organism>
<feature type="transmembrane region" description="Helical" evidence="1">
    <location>
        <begin position="219"/>
        <end position="240"/>
    </location>
</feature>
<dbReference type="Proteomes" id="UP000199360">
    <property type="component" value="Unassembled WGS sequence"/>
</dbReference>
<dbReference type="STRING" id="745366.GA0070213_10799"/>
<dbReference type="RefSeq" id="WP_091063533.1">
    <property type="nucleotide sequence ID" value="NZ_FMDM01000007.1"/>
</dbReference>
<feature type="transmembrane region" description="Helical" evidence="1">
    <location>
        <begin position="26"/>
        <end position="43"/>
    </location>
</feature>
<accession>A0A1C5ITP9</accession>
<feature type="transmembrane region" description="Helical" evidence="1">
    <location>
        <begin position="120"/>
        <end position="140"/>
    </location>
</feature>
<feature type="transmembrane region" description="Helical" evidence="1">
    <location>
        <begin position="367"/>
        <end position="385"/>
    </location>
</feature>
<dbReference type="OrthoDB" id="3334070at2"/>
<evidence type="ECO:0000256" key="1">
    <source>
        <dbReference type="SAM" id="Phobius"/>
    </source>
</evidence>
<protein>
    <recommendedName>
        <fullName evidence="4">Dolichyl-phosphate-mannose-protein mannosyltransferase</fullName>
    </recommendedName>
</protein>
<keyword evidence="3" id="KW-1185">Reference proteome</keyword>
<name>A0A1C5ITP9_9ACTN</name>
<keyword evidence="1" id="KW-0472">Membrane</keyword>
<dbReference type="EMBL" id="FMDM01000007">
    <property type="protein sequence ID" value="SCG61685.1"/>
    <property type="molecule type" value="Genomic_DNA"/>
</dbReference>
<keyword evidence="1" id="KW-0812">Transmembrane</keyword>
<feature type="transmembrane region" description="Helical" evidence="1">
    <location>
        <begin position="333"/>
        <end position="355"/>
    </location>
</feature>
<proteinExistence type="predicted"/>
<gene>
    <name evidence="2" type="ORF">GA0070213_10799</name>
</gene>
<sequence length="538" mass="57330">MVAQLEPADVGRPDGTPVRAPGPRPILWDSIALLALLCLLPILHDVKTMLTAPYWLDEAWVALSVRFPLRDLPVTTSSSPLGWSFLLRLVPDPDHLRLVTLAFQGLAVVAAYGFGRWARWSTPGRGVVAGAACAAAVLLLPAQQVRHDLKQYTADAAVTVGVLALVTWVEQRWSRRRLNVLTAVVAAAMLFSHVTAIVAPCAFGGLLLAAAVRRQWLRLVEVAVAGLNAGLILTAVYFGISKQGRNAPMQQFWADNFPRVTELPGYLGKQLDTLMPVVGAPAPVVVALLVAGTLTLARRNRPAAAVAVVLLPLVATTVGVAGIYPLLELRTSHFLLVTAAAVAGIGVAGLAGVAADLACRRLPGVRPAVLAAAVCAVLLGGYAAGNSRWYRFDGNESGLYYTAIAVTDVRSATDYVAAHRRPNDVVVMNNAAWYGFAFYSRHDPLKLVVPHGNTVGWWVAMPGRSDVVVVPGHDTAAVRAGLRQAVELAARRGDGARVWLIRSHVIGDEVDAWRQALAGYRVEQVTDGVEPVALVSRG</sequence>
<evidence type="ECO:0000313" key="2">
    <source>
        <dbReference type="EMBL" id="SCG61685.1"/>
    </source>
</evidence>